<keyword evidence="9 13" id="KW-0406">Ion transport</keyword>
<dbReference type="InterPro" id="IPR040445">
    <property type="entry name" value="Kir_TM"/>
</dbReference>
<evidence type="ECO:0000313" key="17">
    <source>
        <dbReference type="Ensembl" id="ENSBGRP00000022142.1"/>
    </source>
</evidence>
<evidence type="ECO:0000256" key="11">
    <source>
        <dbReference type="ARBA" id="ARBA00023303"/>
    </source>
</evidence>
<dbReference type="GO" id="GO:0034765">
    <property type="term" value="P:regulation of monoatomic ion transmembrane transport"/>
    <property type="evidence" value="ECO:0007669"/>
    <property type="project" value="TreeGrafter"/>
</dbReference>
<keyword evidence="6 13" id="KW-0851">Voltage-gated channel</keyword>
<reference evidence="17" key="3">
    <citation type="submission" date="2025-09" db="UniProtKB">
        <authorList>
            <consortium name="Ensembl"/>
        </authorList>
    </citation>
    <scope>IDENTIFICATION</scope>
</reference>
<keyword evidence="4 13" id="KW-0633">Potassium transport</keyword>
<comment type="subcellular location">
    <subcellularLocation>
        <location evidence="1 13">Membrane</location>
        <topology evidence="1 13">Multi-pass membrane protein</topology>
    </subcellularLocation>
</comment>
<keyword evidence="5 13" id="KW-0812">Transmembrane</keyword>
<accession>A0A8B9XJK4</accession>
<reference evidence="17" key="2">
    <citation type="submission" date="2025-08" db="UniProtKB">
        <authorList>
            <consortium name="Ensembl"/>
        </authorList>
    </citation>
    <scope>IDENTIFICATION</scope>
</reference>
<dbReference type="InterPro" id="IPR014756">
    <property type="entry name" value="Ig_E-set"/>
</dbReference>
<dbReference type="Pfam" id="PF17655">
    <property type="entry name" value="IRK_C"/>
    <property type="match status" value="1"/>
</dbReference>
<keyword evidence="10 14" id="KW-0472">Membrane</keyword>
<keyword evidence="7 13" id="KW-0630">Potassium</keyword>
<dbReference type="Gene3D" id="2.60.40.1400">
    <property type="entry name" value="G protein-activated inward rectifier potassium channel 1"/>
    <property type="match status" value="1"/>
</dbReference>
<keyword evidence="11 13" id="KW-0407">Ion channel</keyword>
<dbReference type="PANTHER" id="PTHR11767:SF14">
    <property type="entry name" value="ATP-SENSITIVE INWARD RECTIFIER POTASSIUM CHANNEL 12-RELATED"/>
    <property type="match status" value="1"/>
</dbReference>
<protein>
    <submittedName>
        <fullName evidence="17">Uncharacterized protein</fullName>
    </submittedName>
</protein>
<evidence type="ECO:0000256" key="3">
    <source>
        <dbReference type="ARBA" id="ARBA00022448"/>
    </source>
</evidence>
<evidence type="ECO:0000256" key="7">
    <source>
        <dbReference type="ARBA" id="ARBA00022958"/>
    </source>
</evidence>
<dbReference type="Gene3D" id="1.10.287.70">
    <property type="match status" value="1"/>
</dbReference>
<evidence type="ECO:0000256" key="10">
    <source>
        <dbReference type="ARBA" id="ARBA00023136"/>
    </source>
</evidence>
<evidence type="ECO:0000256" key="5">
    <source>
        <dbReference type="ARBA" id="ARBA00022692"/>
    </source>
</evidence>
<dbReference type="GO" id="GO:0005886">
    <property type="term" value="C:plasma membrane"/>
    <property type="evidence" value="ECO:0007669"/>
    <property type="project" value="TreeGrafter"/>
</dbReference>
<dbReference type="PRINTS" id="PR01320">
    <property type="entry name" value="KIRCHANNEL"/>
</dbReference>
<evidence type="ECO:0000256" key="2">
    <source>
        <dbReference type="ARBA" id="ARBA00008250"/>
    </source>
</evidence>
<dbReference type="InterPro" id="IPR013518">
    <property type="entry name" value="K_chnl_inward-rec_Kir_cyto"/>
</dbReference>
<dbReference type="InterPro" id="IPR016449">
    <property type="entry name" value="K_chnl_inward-rec_Kir"/>
</dbReference>
<proteinExistence type="inferred from homology"/>
<keyword evidence="3 13" id="KW-0813">Transport</keyword>
<evidence type="ECO:0000313" key="18">
    <source>
        <dbReference type="Proteomes" id="UP000694520"/>
    </source>
</evidence>
<dbReference type="GeneTree" id="ENSGT01030000234586"/>
<keyword evidence="18" id="KW-1185">Reference proteome</keyword>
<name>A0A8B9XJK4_BOSMU</name>
<evidence type="ECO:0000256" key="6">
    <source>
        <dbReference type="ARBA" id="ARBA00022882"/>
    </source>
</evidence>
<feature type="domain" description="Inward rectifier potassium channel C-terminal" evidence="16">
    <location>
        <begin position="256"/>
        <end position="341"/>
    </location>
</feature>
<comment type="similarity">
    <text evidence="2">Belongs to the inward rectifier-type potassium channel (TC 1.A.2.1) family. KCNJ12 subfamily.</text>
</comment>
<dbReference type="GO" id="GO:1990573">
    <property type="term" value="P:potassium ion import across plasma membrane"/>
    <property type="evidence" value="ECO:0007669"/>
    <property type="project" value="TreeGrafter"/>
</dbReference>
<dbReference type="Pfam" id="PF01007">
    <property type="entry name" value="IRK"/>
    <property type="match status" value="1"/>
</dbReference>
<reference evidence="17" key="1">
    <citation type="submission" date="2019-05" db="EMBL/GenBank/DDBJ databases">
        <authorList>
            <person name="Zhang S."/>
            <person name="Liu J."/>
        </authorList>
    </citation>
    <scope>NUCLEOTIDE SEQUENCE [LARGE SCALE GENOMIC DNA]</scope>
</reference>
<dbReference type="PANTHER" id="PTHR11767">
    <property type="entry name" value="INWARD RECTIFIER POTASSIUM CHANNEL"/>
    <property type="match status" value="1"/>
</dbReference>
<evidence type="ECO:0000259" key="16">
    <source>
        <dbReference type="Pfam" id="PF17655"/>
    </source>
</evidence>
<evidence type="ECO:0000256" key="13">
    <source>
        <dbReference type="RuleBase" id="RU003822"/>
    </source>
</evidence>
<keyword evidence="8 14" id="KW-1133">Transmembrane helix</keyword>
<evidence type="ECO:0000256" key="8">
    <source>
        <dbReference type="ARBA" id="ARBA00022989"/>
    </source>
</evidence>
<feature type="transmembrane region" description="Helical" evidence="14">
    <location>
        <begin position="77"/>
        <end position="101"/>
    </location>
</feature>
<evidence type="ECO:0000256" key="1">
    <source>
        <dbReference type="ARBA" id="ARBA00004141"/>
    </source>
</evidence>
<dbReference type="Ensembl" id="ENSBGRT00000025543.1">
    <property type="protein sequence ID" value="ENSBGRP00000022142.1"/>
    <property type="gene ID" value="ENSBGRG00000013903.1"/>
</dbReference>
<dbReference type="SUPFAM" id="SSF81296">
    <property type="entry name" value="E set domains"/>
    <property type="match status" value="1"/>
</dbReference>
<evidence type="ECO:0000256" key="4">
    <source>
        <dbReference type="ARBA" id="ARBA00022538"/>
    </source>
</evidence>
<dbReference type="InterPro" id="IPR003272">
    <property type="entry name" value="K_chnl_inward-rec_Kir2.2"/>
</dbReference>
<dbReference type="GO" id="GO:0034702">
    <property type="term" value="C:monoatomic ion channel complex"/>
    <property type="evidence" value="ECO:0007669"/>
    <property type="project" value="UniProtKB-KW"/>
</dbReference>
<comment type="catalytic activity">
    <reaction evidence="12">
        <text>K(+)(in) = K(+)(out)</text>
        <dbReference type="Rhea" id="RHEA:29463"/>
        <dbReference type="ChEBI" id="CHEBI:29103"/>
    </reaction>
</comment>
<dbReference type="AlphaFoldDB" id="A0A8B9XJK4"/>
<dbReference type="GO" id="GO:0005242">
    <property type="term" value="F:inward rectifier potassium channel activity"/>
    <property type="evidence" value="ECO:0007669"/>
    <property type="project" value="InterPro"/>
</dbReference>
<sequence>MTVSGRTNPYSIMSTEDGCTCSLRRVPTARQWQGARSTGAGITLSRRVAVQHRARQHVRYLAGMLTTCMDICWHSMLLIFSLVFLTSWLLFGIIFSIIAVAHGDHAAGAWPHGAFFSIETQTTIGYGLPCDQGSSAHGGGTVHCGRHQRLPQDWHHHGQDGAAQEARPDAAIQVQCSGGTAQWQGLPHVVRGHLGKSHMWSPMCGPSPSSPGSWRRASTSHWTRSTLMSALTRAWTASSWCLPSPSCTRLMRPALLFGISLQDLETEDSGIVVILEGMVEAMAMTRQACRSYLANEILWGHRFELVLFKEKNQYKIDYSHFHKMSEVPSTSCCSARDLVENKFLLPKHQLLLLQELAAFLSHEEEDEVDGEQDSLSSQATCNFDRPQAGTALVLTDGSLRSEGLEQSV</sequence>
<evidence type="ECO:0000256" key="12">
    <source>
        <dbReference type="ARBA" id="ARBA00034430"/>
    </source>
</evidence>
<feature type="domain" description="Potassium channel inwardly rectifying transmembrane" evidence="15">
    <location>
        <begin position="47"/>
        <end position="130"/>
    </location>
</feature>
<organism evidence="17 18">
    <name type="scientific">Bos mutus grunniens</name>
    <name type="common">Wild yak</name>
    <name type="synonym">Bos grunniens</name>
    <dbReference type="NCBI Taxonomy" id="30521"/>
    <lineage>
        <taxon>Eukaryota</taxon>
        <taxon>Metazoa</taxon>
        <taxon>Chordata</taxon>
        <taxon>Craniata</taxon>
        <taxon>Vertebrata</taxon>
        <taxon>Euteleostomi</taxon>
        <taxon>Mammalia</taxon>
        <taxon>Eutheria</taxon>
        <taxon>Laurasiatheria</taxon>
        <taxon>Artiodactyla</taxon>
        <taxon>Ruminantia</taxon>
        <taxon>Pecora</taxon>
        <taxon>Bovidae</taxon>
        <taxon>Bovinae</taxon>
        <taxon>Bos</taxon>
    </lineage>
</organism>
<dbReference type="Proteomes" id="UP000694520">
    <property type="component" value="Chromosome 5"/>
</dbReference>
<dbReference type="PRINTS" id="PR01325">
    <property type="entry name" value="KIR22CHANNEL"/>
</dbReference>
<dbReference type="SUPFAM" id="SSF81324">
    <property type="entry name" value="Voltage-gated potassium channels"/>
    <property type="match status" value="1"/>
</dbReference>
<evidence type="ECO:0000256" key="14">
    <source>
        <dbReference type="SAM" id="Phobius"/>
    </source>
</evidence>
<dbReference type="InterPro" id="IPR041647">
    <property type="entry name" value="IRK_C"/>
</dbReference>
<evidence type="ECO:0000259" key="15">
    <source>
        <dbReference type="Pfam" id="PF01007"/>
    </source>
</evidence>
<evidence type="ECO:0000256" key="9">
    <source>
        <dbReference type="ARBA" id="ARBA00023065"/>
    </source>
</evidence>